<keyword evidence="2" id="KW-0472">Membrane</keyword>
<evidence type="ECO:0000313" key="3">
    <source>
        <dbReference type="EMBL" id="OPH59403.1"/>
    </source>
</evidence>
<comment type="caution">
    <text evidence="3">The sequence shown here is derived from an EMBL/GenBank/DDBJ whole genome shotgun (WGS) entry which is preliminary data.</text>
</comment>
<feature type="compositionally biased region" description="Low complexity" evidence="1">
    <location>
        <begin position="127"/>
        <end position="138"/>
    </location>
</feature>
<dbReference type="InterPro" id="IPR052928">
    <property type="entry name" value="Desiccation-related_membrane"/>
</dbReference>
<name>A0A1V4HNM7_9BACL</name>
<dbReference type="PANTHER" id="PTHR35792:SF1">
    <property type="entry name" value="SLL0268 PROTEIN"/>
    <property type="match status" value="1"/>
</dbReference>
<evidence type="ECO:0008006" key="5">
    <source>
        <dbReference type="Google" id="ProtNLM"/>
    </source>
</evidence>
<reference evidence="4" key="1">
    <citation type="submission" date="2016-07" db="EMBL/GenBank/DDBJ databases">
        <authorList>
            <person name="Florea S."/>
            <person name="Webb J.S."/>
            <person name="Jaromczyk J."/>
            <person name="Schardl C.L."/>
        </authorList>
    </citation>
    <scope>NUCLEOTIDE SEQUENCE [LARGE SCALE GENOMIC DNA]</scope>
    <source>
        <strain evidence="4">CY1</strain>
    </source>
</reference>
<evidence type="ECO:0000256" key="2">
    <source>
        <dbReference type="SAM" id="Phobius"/>
    </source>
</evidence>
<dbReference type="AlphaFoldDB" id="A0A1V4HNM7"/>
<dbReference type="EMBL" id="MBTG01000007">
    <property type="protein sequence ID" value="OPH59403.1"/>
    <property type="molecule type" value="Genomic_DNA"/>
</dbReference>
<dbReference type="RefSeq" id="WP_079411039.1">
    <property type="nucleotide sequence ID" value="NZ_MBTG01000007.1"/>
</dbReference>
<organism evidence="3 4">
    <name type="scientific">Paenibacillus ferrarius</name>
    <dbReference type="NCBI Taxonomy" id="1469647"/>
    <lineage>
        <taxon>Bacteria</taxon>
        <taxon>Bacillati</taxon>
        <taxon>Bacillota</taxon>
        <taxon>Bacilli</taxon>
        <taxon>Bacillales</taxon>
        <taxon>Paenibacillaceae</taxon>
        <taxon>Paenibacillus</taxon>
    </lineage>
</organism>
<evidence type="ECO:0000256" key="1">
    <source>
        <dbReference type="SAM" id="MobiDB-lite"/>
    </source>
</evidence>
<dbReference type="STRING" id="1469647.BC351_21080"/>
<keyword evidence="2" id="KW-0812">Transmembrane</keyword>
<protein>
    <recommendedName>
        <fullName evidence="5">General stress protein</fullName>
    </recommendedName>
</protein>
<feature type="transmembrane region" description="Helical" evidence="2">
    <location>
        <begin position="12"/>
        <end position="31"/>
    </location>
</feature>
<evidence type="ECO:0000313" key="4">
    <source>
        <dbReference type="Proteomes" id="UP000190626"/>
    </source>
</evidence>
<sequence>MSEAVGTNKGGLLLGLVIGGAVGAVASLLFAPKAGSELREDLSNTYRTLNDKTSKLASTVGQKTQEIVSSVCETTQDIAATASEKAKDIVSTVSEKSQEIGSKASDVIDKAKESKQLVAESLQAATSNSSHGSNNNQH</sequence>
<keyword evidence="2" id="KW-1133">Transmembrane helix</keyword>
<keyword evidence="4" id="KW-1185">Reference proteome</keyword>
<accession>A0A1V4HNM7</accession>
<dbReference type="Pfam" id="PF12732">
    <property type="entry name" value="YtxH"/>
    <property type="match status" value="1"/>
</dbReference>
<feature type="region of interest" description="Disordered" evidence="1">
    <location>
        <begin position="118"/>
        <end position="138"/>
    </location>
</feature>
<gene>
    <name evidence="3" type="ORF">BC351_21080</name>
</gene>
<dbReference type="PANTHER" id="PTHR35792">
    <property type="entry name" value="GENERAL STRESS PROTEIN"/>
    <property type="match status" value="1"/>
</dbReference>
<dbReference type="Proteomes" id="UP000190626">
    <property type="component" value="Unassembled WGS sequence"/>
</dbReference>
<dbReference type="OrthoDB" id="9810874at2"/>
<dbReference type="InterPro" id="IPR024623">
    <property type="entry name" value="YtxH"/>
</dbReference>
<dbReference type="Gene3D" id="1.20.120.20">
    <property type="entry name" value="Apolipoprotein"/>
    <property type="match status" value="1"/>
</dbReference>
<proteinExistence type="predicted"/>